<sequence>MEISCTNHFFWFYWQCTGSRIPNFSKVEEQDKHLFPIITKPHGSETEVVIDTIPLGKEDQESSIEIIMSVKLKGQ</sequence>
<organism evidence="1 2">
    <name type="scientific">Bacteroides stercoris</name>
    <dbReference type="NCBI Taxonomy" id="46506"/>
    <lineage>
        <taxon>Bacteria</taxon>
        <taxon>Pseudomonadati</taxon>
        <taxon>Bacteroidota</taxon>
        <taxon>Bacteroidia</taxon>
        <taxon>Bacteroidales</taxon>
        <taxon>Bacteroidaceae</taxon>
        <taxon>Bacteroides</taxon>
    </lineage>
</organism>
<gene>
    <name evidence="1" type="ORF">DXC34_13275</name>
</gene>
<comment type="caution">
    <text evidence="1">The sequence shown here is derived from an EMBL/GenBank/DDBJ whole genome shotgun (WGS) entry which is preliminary data.</text>
</comment>
<evidence type="ECO:0000313" key="2">
    <source>
        <dbReference type="Proteomes" id="UP000261223"/>
    </source>
</evidence>
<proteinExistence type="predicted"/>
<reference evidence="1 2" key="1">
    <citation type="submission" date="2018-08" db="EMBL/GenBank/DDBJ databases">
        <title>A genome reference for cultivated species of the human gut microbiota.</title>
        <authorList>
            <person name="Zou Y."/>
            <person name="Xue W."/>
            <person name="Luo G."/>
        </authorList>
    </citation>
    <scope>NUCLEOTIDE SEQUENCE [LARGE SCALE GENOMIC DNA]</scope>
    <source>
        <strain evidence="1 2">TF03-6</strain>
    </source>
</reference>
<name>A0A3E4ULP0_BACSE</name>
<evidence type="ECO:0000313" key="1">
    <source>
        <dbReference type="EMBL" id="RGM11478.1"/>
    </source>
</evidence>
<accession>A0A3E4ULP0</accession>
<protein>
    <submittedName>
        <fullName evidence="1">Uncharacterized protein</fullName>
    </submittedName>
</protein>
<dbReference type="Proteomes" id="UP000261223">
    <property type="component" value="Unassembled WGS sequence"/>
</dbReference>
<dbReference type="EMBL" id="QSSV01000017">
    <property type="protein sequence ID" value="RGM11478.1"/>
    <property type="molecule type" value="Genomic_DNA"/>
</dbReference>
<dbReference type="AlphaFoldDB" id="A0A3E4ULP0"/>
<dbReference type="RefSeq" id="WP_117742184.1">
    <property type="nucleotide sequence ID" value="NZ_QSSV01000017.1"/>
</dbReference>